<dbReference type="EMBL" id="WKKH01000041">
    <property type="protein sequence ID" value="MRX78144.1"/>
    <property type="molecule type" value="Genomic_DNA"/>
</dbReference>
<comment type="caution">
    <text evidence="1">The sequence shown here is derived from an EMBL/GenBank/DDBJ whole genome shotgun (WGS) entry which is preliminary data.</text>
</comment>
<dbReference type="OrthoDB" id="779537at2"/>
<dbReference type="Proteomes" id="UP000487757">
    <property type="component" value="Unassembled WGS sequence"/>
</dbReference>
<protein>
    <submittedName>
        <fullName evidence="1">Uncharacterized protein</fullName>
    </submittedName>
</protein>
<dbReference type="AlphaFoldDB" id="A0A7K0G421"/>
<accession>A0A7K0G421</accession>
<evidence type="ECO:0000313" key="2">
    <source>
        <dbReference type="Proteomes" id="UP000487757"/>
    </source>
</evidence>
<gene>
    <name evidence="1" type="ORF">GJU39_18860</name>
</gene>
<sequence>MYQGTGDLSKAIRTFNIQLLAGFGPIPIQSVINLAAFIREDLLMVAILQRLLPNLLKLSKGNPVRAFNNIDQLITRAYEHHLYETLEDPSLQTDFLSLLDSMIEGGSSDAFWIREFMISFPINRLSADIFSMACSENRLLVK</sequence>
<organism evidence="1 2">
    <name type="scientific">Pedobacter petrophilus</name>
    <dbReference type="NCBI Taxonomy" id="1908241"/>
    <lineage>
        <taxon>Bacteria</taxon>
        <taxon>Pseudomonadati</taxon>
        <taxon>Bacteroidota</taxon>
        <taxon>Sphingobacteriia</taxon>
        <taxon>Sphingobacteriales</taxon>
        <taxon>Sphingobacteriaceae</taxon>
        <taxon>Pedobacter</taxon>
    </lineage>
</organism>
<evidence type="ECO:0000313" key="1">
    <source>
        <dbReference type="EMBL" id="MRX78144.1"/>
    </source>
</evidence>
<proteinExistence type="predicted"/>
<keyword evidence="2" id="KW-1185">Reference proteome</keyword>
<name>A0A7K0G421_9SPHI</name>
<dbReference type="RefSeq" id="WP_154282554.1">
    <property type="nucleotide sequence ID" value="NZ_JBHUJQ010000001.1"/>
</dbReference>
<reference evidence="1 2" key="1">
    <citation type="submission" date="2019-11" db="EMBL/GenBank/DDBJ databases">
        <title>Pedobacter petrophilus genome.</title>
        <authorList>
            <person name="Feldbauer M.J."/>
            <person name="Newman J.D."/>
        </authorList>
    </citation>
    <scope>NUCLEOTIDE SEQUENCE [LARGE SCALE GENOMIC DNA]</scope>
    <source>
        <strain evidence="1 2">LMG 29686</strain>
    </source>
</reference>